<dbReference type="PANTHER" id="PTHR30625:SF11">
    <property type="entry name" value="MOTA_TOLQ_EXBB PROTON CHANNEL DOMAIN-CONTAINING PROTEIN"/>
    <property type="match status" value="1"/>
</dbReference>
<gene>
    <name evidence="9" type="ORF">E0F26_04250</name>
</gene>
<sequence length="267" mass="29376">MNKSRLPSEFAFQVLALLAAVIVVHAFYVGLIRPSADAQLVAQAALQASGEAFVPERSLFVVIRDFEQEACFILMIWALAIMSLKAWSTRQEAAMLERNLIQVTEGTTLLPQDARNYARAIEALPETEQDLLLPRTLLNALSRFSTTASIPAVSEAVREQCDIEADKLDSELSMVRYISWAIPSIGFIGTVRGIGDALGQAYKAVEGDISGVTVSLGVAFNSTFVALVLSIIIMFALHQLQLSQERLVLRTQRYTDKQLIRHLAAPK</sequence>
<keyword evidence="10" id="KW-1185">Reference proteome</keyword>
<dbReference type="Proteomes" id="UP001317963">
    <property type="component" value="Chromosome"/>
</dbReference>
<keyword evidence="3 7" id="KW-0812">Transmembrane</keyword>
<feature type="domain" description="MotA/TolQ/ExbB proton channel" evidence="8">
    <location>
        <begin position="135"/>
        <end position="251"/>
    </location>
</feature>
<evidence type="ECO:0000256" key="6">
    <source>
        <dbReference type="RuleBase" id="RU004057"/>
    </source>
</evidence>
<comment type="similarity">
    <text evidence="6">Belongs to the exbB/tolQ family.</text>
</comment>
<keyword evidence="5 7" id="KW-0472">Membrane</keyword>
<proteinExistence type="inferred from homology"/>
<feature type="transmembrane region" description="Helical" evidence="7">
    <location>
        <begin position="214"/>
        <end position="237"/>
    </location>
</feature>
<evidence type="ECO:0000313" key="9">
    <source>
        <dbReference type="EMBL" id="UZP74003.1"/>
    </source>
</evidence>
<evidence type="ECO:0000256" key="5">
    <source>
        <dbReference type="ARBA" id="ARBA00023136"/>
    </source>
</evidence>
<dbReference type="Pfam" id="PF01618">
    <property type="entry name" value="MotA_ExbB"/>
    <property type="match status" value="1"/>
</dbReference>
<keyword evidence="6" id="KW-0653">Protein transport</keyword>
<protein>
    <submittedName>
        <fullName evidence="9">MotA/TolQ/ExbB proton channel family protein</fullName>
    </submittedName>
</protein>
<accession>A0ABY6Q4X6</accession>
<evidence type="ECO:0000256" key="7">
    <source>
        <dbReference type="SAM" id="Phobius"/>
    </source>
</evidence>
<evidence type="ECO:0000313" key="10">
    <source>
        <dbReference type="Proteomes" id="UP001317963"/>
    </source>
</evidence>
<comment type="subcellular location">
    <subcellularLocation>
        <location evidence="1">Cell membrane</location>
        <topology evidence="1">Multi-pass membrane protein</topology>
    </subcellularLocation>
    <subcellularLocation>
        <location evidence="6">Membrane</location>
        <topology evidence="6">Multi-pass membrane protein</topology>
    </subcellularLocation>
</comment>
<keyword evidence="6" id="KW-0813">Transport</keyword>
<feature type="transmembrane region" description="Helical" evidence="7">
    <location>
        <begin position="177"/>
        <end position="194"/>
    </location>
</feature>
<evidence type="ECO:0000256" key="1">
    <source>
        <dbReference type="ARBA" id="ARBA00004651"/>
    </source>
</evidence>
<keyword evidence="4 7" id="KW-1133">Transmembrane helix</keyword>
<evidence type="ECO:0000256" key="4">
    <source>
        <dbReference type="ARBA" id="ARBA00022989"/>
    </source>
</evidence>
<evidence type="ECO:0000256" key="2">
    <source>
        <dbReference type="ARBA" id="ARBA00022475"/>
    </source>
</evidence>
<dbReference type="PANTHER" id="PTHR30625">
    <property type="entry name" value="PROTEIN TOLQ"/>
    <property type="match status" value="1"/>
</dbReference>
<reference evidence="9 10" key="1">
    <citation type="submission" date="2019-02" db="EMBL/GenBank/DDBJ databases">
        <title>Halieaceae_genomes.</title>
        <authorList>
            <person name="Li S.-H."/>
        </authorList>
    </citation>
    <scope>NUCLEOTIDE SEQUENCE [LARGE SCALE GENOMIC DNA]</scope>
    <source>
        <strain evidence="9 10">JH123</strain>
    </source>
</reference>
<name>A0ABY6Q4X6_9GAMM</name>
<organism evidence="9 10">
    <name type="scientific">Candidatus Paraluminiphilus aquimaris</name>
    <dbReference type="NCBI Taxonomy" id="2518994"/>
    <lineage>
        <taxon>Bacteria</taxon>
        <taxon>Pseudomonadati</taxon>
        <taxon>Pseudomonadota</taxon>
        <taxon>Gammaproteobacteria</taxon>
        <taxon>Cellvibrionales</taxon>
        <taxon>Halieaceae</taxon>
        <taxon>Candidatus Paraluminiphilus</taxon>
    </lineage>
</organism>
<keyword evidence="2" id="KW-1003">Cell membrane</keyword>
<dbReference type="InterPro" id="IPR002898">
    <property type="entry name" value="MotA_ExbB_proton_chnl"/>
</dbReference>
<dbReference type="InterPro" id="IPR050790">
    <property type="entry name" value="ExbB/TolQ_transport"/>
</dbReference>
<evidence type="ECO:0000256" key="3">
    <source>
        <dbReference type="ARBA" id="ARBA00022692"/>
    </source>
</evidence>
<dbReference type="RefSeq" id="WP_279242807.1">
    <property type="nucleotide sequence ID" value="NZ_CP036501.1"/>
</dbReference>
<dbReference type="EMBL" id="CP036501">
    <property type="protein sequence ID" value="UZP74003.1"/>
    <property type="molecule type" value="Genomic_DNA"/>
</dbReference>
<evidence type="ECO:0000259" key="8">
    <source>
        <dbReference type="Pfam" id="PF01618"/>
    </source>
</evidence>